<comment type="caution">
    <text evidence="3">The sequence shown here is derived from an EMBL/GenBank/DDBJ whole genome shotgun (WGS) entry which is preliminary data.</text>
</comment>
<gene>
    <name evidence="3" type="ORF">NCTC11694_03614</name>
</gene>
<evidence type="ECO:0000256" key="2">
    <source>
        <dbReference type="SAM" id="SignalP"/>
    </source>
</evidence>
<protein>
    <submittedName>
        <fullName evidence="3">Major fimbrial subunit</fullName>
    </submittedName>
</protein>
<keyword evidence="1" id="KW-1133">Transmembrane helix</keyword>
<feature type="chain" id="PRO_5028958481" evidence="2">
    <location>
        <begin position="20"/>
        <end position="166"/>
    </location>
</feature>
<evidence type="ECO:0000313" key="3">
    <source>
        <dbReference type="EMBL" id="STR42397.1"/>
    </source>
</evidence>
<keyword evidence="2" id="KW-0732">Signal</keyword>
<dbReference type="Gene3D" id="2.60.40.3310">
    <property type="match status" value="1"/>
</dbReference>
<dbReference type="AlphaFoldDB" id="A0A7H4M1X1"/>
<dbReference type="Proteomes" id="UP000255050">
    <property type="component" value="Unassembled WGS sequence"/>
</dbReference>
<name>A0A7H4M1X1_9ENTR</name>
<dbReference type="EMBL" id="UGJR01000002">
    <property type="protein sequence ID" value="STR42397.1"/>
    <property type="molecule type" value="Genomic_DNA"/>
</dbReference>
<keyword evidence="1" id="KW-0812">Transmembrane</keyword>
<sequence length="166" mass="18345">MKTLILLLLACLLPAYSWACQTGANSGDIALTNLPPQILVNAGSYSAGTILYDSGQITHPTTSITDCRGWLYALFGWSSGNAGTLVGDNIYSTSVQGIGIRVKFWLNITVNMVVITMILMLTTAFIISVMQTCIWENLMDLLMTRQAHIMRQRTRSSLWQRGSYCQ</sequence>
<accession>A0A7H4M1X1</accession>
<keyword evidence="1" id="KW-0472">Membrane</keyword>
<organism evidence="3 4">
    <name type="scientific">Klebsiella michiganensis</name>
    <dbReference type="NCBI Taxonomy" id="1134687"/>
    <lineage>
        <taxon>Bacteria</taxon>
        <taxon>Pseudomonadati</taxon>
        <taxon>Pseudomonadota</taxon>
        <taxon>Gammaproteobacteria</taxon>
        <taxon>Enterobacterales</taxon>
        <taxon>Enterobacteriaceae</taxon>
        <taxon>Klebsiella/Raoultella group</taxon>
        <taxon>Klebsiella</taxon>
    </lineage>
</organism>
<proteinExistence type="predicted"/>
<feature type="transmembrane region" description="Helical" evidence="1">
    <location>
        <begin position="112"/>
        <end position="135"/>
    </location>
</feature>
<evidence type="ECO:0000313" key="4">
    <source>
        <dbReference type="Proteomes" id="UP000255050"/>
    </source>
</evidence>
<evidence type="ECO:0000256" key="1">
    <source>
        <dbReference type="SAM" id="Phobius"/>
    </source>
</evidence>
<feature type="signal peptide" evidence="2">
    <location>
        <begin position="1"/>
        <end position="19"/>
    </location>
</feature>
<reference evidence="3 4" key="1">
    <citation type="submission" date="2018-06" db="EMBL/GenBank/DDBJ databases">
        <authorList>
            <consortium name="Pathogen Informatics"/>
            <person name="Doyle S."/>
        </authorList>
    </citation>
    <scope>NUCLEOTIDE SEQUENCE [LARGE SCALE GENOMIC DNA]</scope>
    <source>
        <strain evidence="3 4">NCTC11694</strain>
    </source>
</reference>